<comment type="caution">
    <text evidence="6">The sequence shown here is derived from an EMBL/GenBank/DDBJ whole genome shotgun (WGS) entry which is preliminary data.</text>
</comment>
<keyword evidence="1" id="KW-0547">Nucleotide-binding</keyword>
<dbReference type="PANTHER" id="PTHR43788">
    <property type="entry name" value="DNA2/NAM7 HELICASE FAMILY MEMBER"/>
    <property type="match status" value="1"/>
</dbReference>
<dbReference type="EMBL" id="JAGETZ010000018">
    <property type="protein sequence ID" value="MBO2012585.1"/>
    <property type="molecule type" value="Genomic_DNA"/>
</dbReference>
<evidence type="ECO:0000256" key="2">
    <source>
        <dbReference type="ARBA" id="ARBA00022801"/>
    </source>
</evidence>
<protein>
    <recommendedName>
        <fullName evidence="5">DNA2/NAM7 helicase-like C-terminal domain-containing protein</fullName>
    </recommendedName>
</protein>
<dbReference type="Gene3D" id="3.40.50.300">
    <property type="entry name" value="P-loop containing nucleotide triphosphate hydrolases"/>
    <property type="match status" value="1"/>
</dbReference>
<keyword evidence="3" id="KW-0347">Helicase</keyword>
<dbReference type="Proteomes" id="UP000664369">
    <property type="component" value="Unassembled WGS sequence"/>
</dbReference>
<dbReference type="InterPro" id="IPR050534">
    <property type="entry name" value="Coronavir_polyprotein_1ab"/>
</dbReference>
<reference evidence="6 7" key="1">
    <citation type="submission" date="2021-03" db="EMBL/GenBank/DDBJ databases">
        <authorList>
            <person name="Kim M.K."/>
        </authorList>
    </citation>
    <scope>NUCLEOTIDE SEQUENCE [LARGE SCALE GENOMIC DNA]</scope>
    <source>
        <strain evidence="6 7">BT442</strain>
    </source>
</reference>
<dbReference type="SUPFAM" id="SSF52540">
    <property type="entry name" value="P-loop containing nucleoside triphosphate hydrolases"/>
    <property type="match status" value="1"/>
</dbReference>
<keyword evidence="7" id="KW-1185">Reference proteome</keyword>
<accession>A0ABS3QMS9</accession>
<evidence type="ECO:0000313" key="6">
    <source>
        <dbReference type="EMBL" id="MBO2012585.1"/>
    </source>
</evidence>
<evidence type="ECO:0000256" key="1">
    <source>
        <dbReference type="ARBA" id="ARBA00022741"/>
    </source>
</evidence>
<keyword evidence="4" id="KW-0067">ATP-binding</keyword>
<sequence>MGRALAKRCAHVAPKELAQIVVDTVERMQGQERDVISLSLTLGKFDSALQRASFFFLPNRLNVAITRARVKRIIVGSSHLTLGNFGTLKLQAWADLFQDFLSSCHHVSRLKPVSRKPRAVLSKV</sequence>
<gene>
    <name evidence="6" type="ORF">J4E00_26220</name>
</gene>
<dbReference type="Pfam" id="PF13087">
    <property type="entry name" value="AAA_12"/>
    <property type="match status" value="1"/>
</dbReference>
<keyword evidence="2" id="KW-0378">Hydrolase</keyword>
<feature type="domain" description="DNA2/NAM7 helicase-like C-terminal" evidence="5">
    <location>
        <begin position="16"/>
        <end position="78"/>
    </location>
</feature>
<dbReference type="PANTHER" id="PTHR43788:SF8">
    <property type="entry name" value="DNA-BINDING PROTEIN SMUBP-2"/>
    <property type="match status" value="1"/>
</dbReference>
<evidence type="ECO:0000256" key="3">
    <source>
        <dbReference type="ARBA" id="ARBA00022806"/>
    </source>
</evidence>
<evidence type="ECO:0000256" key="4">
    <source>
        <dbReference type="ARBA" id="ARBA00022840"/>
    </source>
</evidence>
<evidence type="ECO:0000313" key="7">
    <source>
        <dbReference type="Proteomes" id="UP000664369"/>
    </source>
</evidence>
<evidence type="ECO:0000259" key="5">
    <source>
        <dbReference type="Pfam" id="PF13087"/>
    </source>
</evidence>
<proteinExistence type="predicted"/>
<organism evidence="6 7">
    <name type="scientific">Hymenobacter negativus</name>
    <dbReference type="NCBI Taxonomy" id="2795026"/>
    <lineage>
        <taxon>Bacteria</taxon>
        <taxon>Pseudomonadati</taxon>
        <taxon>Bacteroidota</taxon>
        <taxon>Cytophagia</taxon>
        <taxon>Cytophagales</taxon>
        <taxon>Hymenobacteraceae</taxon>
        <taxon>Hymenobacter</taxon>
    </lineage>
</organism>
<dbReference type="InterPro" id="IPR041679">
    <property type="entry name" value="DNA2/NAM7-like_C"/>
</dbReference>
<dbReference type="InterPro" id="IPR027417">
    <property type="entry name" value="P-loop_NTPase"/>
</dbReference>
<name>A0ABS3QMS9_9BACT</name>